<dbReference type="AlphaFoldDB" id="A0A953T524"/>
<sequence>MTEDIRWKQRFSNYTKAFQSLTEAVDLSLERELSALEQQGLIQSFEFTHELAWKVLKDYLEYQGVAEIVGSRDASRLAFQNSLVQDGEVWMQMIAARNQTSHTYNLKIAQAVVESILTQFYPALKQFAQKFGDLAR</sequence>
<reference evidence="1" key="1">
    <citation type="submission" date="2021-07" db="EMBL/GenBank/DDBJ databases">
        <title>New genus and species of the family Alcaligenaceae.</title>
        <authorList>
            <person name="Hahn M.W."/>
        </authorList>
    </citation>
    <scope>NUCLEOTIDE SEQUENCE</scope>
    <source>
        <strain evidence="1">LF4-65</strain>
    </source>
</reference>
<dbReference type="SUPFAM" id="SSF81593">
    <property type="entry name" value="Nucleotidyltransferase substrate binding subunit/domain"/>
    <property type="match status" value="1"/>
</dbReference>
<dbReference type="Proteomes" id="UP000739565">
    <property type="component" value="Unassembled WGS sequence"/>
</dbReference>
<evidence type="ECO:0000313" key="1">
    <source>
        <dbReference type="EMBL" id="MBZ1351156.1"/>
    </source>
</evidence>
<keyword evidence="2" id="KW-1185">Reference proteome</keyword>
<protein>
    <submittedName>
        <fullName evidence="1">Nucleotidyltransferase substrate binding protein</fullName>
    </submittedName>
</protein>
<dbReference type="Gene3D" id="1.20.120.330">
    <property type="entry name" value="Nucleotidyltransferases domain 2"/>
    <property type="match status" value="1"/>
</dbReference>
<dbReference type="NCBIfam" id="TIGR01987">
    <property type="entry name" value="HI0074"/>
    <property type="match status" value="1"/>
</dbReference>
<dbReference type="RefSeq" id="WP_259661573.1">
    <property type="nucleotide sequence ID" value="NZ_JAHXRI010000010.1"/>
</dbReference>
<accession>A0A953T524</accession>
<name>A0A953T524_9BURK</name>
<evidence type="ECO:0000313" key="2">
    <source>
        <dbReference type="Proteomes" id="UP000739565"/>
    </source>
</evidence>
<dbReference type="EMBL" id="JAHXRI010000010">
    <property type="protein sequence ID" value="MBZ1351156.1"/>
    <property type="molecule type" value="Genomic_DNA"/>
</dbReference>
<gene>
    <name evidence="1" type="ORF">KZZ10_10910</name>
</gene>
<organism evidence="1 2">
    <name type="scientific">Zwartia hollandica</name>
    <dbReference type="NCBI Taxonomy" id="324606"/>
    <lineage>
        <taxon>Bacteria</taxon>
        <taxon>Pseudomonadati</taxon>
        <taxon>Pseudomonadota</taxon>
        <taxon>Betaproteobacteria</taxon>
        <taxon>Burkholderiales</taxon>
        <taxon>Alcaligenaceae</taxon>
        <taxon>Zwartia</taxon>
    </lineage>
</organism>
<dbReference type="InterPro" id="IPR010235">
    <property type="entry name" value="HepT"/>
</dbReference>
<proteinExistence type="predicted"/>
<dbReference type="Pfam" id="PF08780">
    <property type="entry name" value="NTase_sub_bind"/>
    <property type="match status" value="1"/>
</dbReference>
<comment type="caution">
    <text evidence="1">The sequence shown here is derived from an EMBL/GenBank/DDBJ whole genome shotgun (WGS) entry which is preliminary data.</text>
</comment>